<dbReference type="GO" id="GO:0055085">
    <property type="term" value="P:transmembrane transport"/>
    <property type="evidence" value="ECO:0007669"/>
    <property type="project" value="InterPro"/>
</dbReference>
<keyword evidence="3 5" id="KW-1133">Transmembrane helix</keyword>
<dbReference type="PANTHER" id="PTHR43759">
    <property type="entry name" value="TREHALOSE TRANSPORT SYSTEM PERMEASE PROTEIN SUGA"/>
    <property type="match status" value="1"/>
</dbReference>
<gene>
    <name evidence="7" type="ORF">GL284_20885</name>
</gene>
<feature type="transmembrane region" description="Helical" evidence="5">
    <location>
        <begin position="151"/>
        <end position="175"/>
    </location>
</feature>
<dbReference type="InterPro" id="IPR000515">
    <property type="entry name" value="MetI-like"/>
</dbReference>
<sequence length="291" mass="32703">MQKIQNNRAWFLVLPVLVLVAFSAVIPLMTVVNYAFNDTFGNNEFFWAGLEWFDEMVHSSRLHEALGRQALFSAIILAIEVPLGIFVALNMPKKGFWASLVLVLMALPLLIPFNVVGTIWQIFGRVDIGLLGRTLETLGIDYNYTNDPLDAWITVVVMDVWHWTSLVALLCYAGLQSIPQAYYQAARIDQASRWAVFRYIELPKMKGVLLIAVLLRFMDSFMIYTEPFVVTGGGPGNSTTFLSIDLVKMAVGQFDLGPAAAFSLMYFLVILLVSWVFYTVMTSMDKAEVQS</sequence>
<keyword evidence="5" id="KW-0813">Transport</keyword>
<evidence type="ECO:0000313" key="7">
    <source>
        <dbReference type="EMBL" id="MTH66704.1"/>
    </source>
</evidence>
<evidence type="ECO:0000256" key="4">
    <source>
        <dbReference type="ARBA" id="ARBA00023136"/>
    </source>
</evidence>
<evidence type="ECO:0000313" key="8">
    <source>
        <dbReference type="Proteomes" id="UP000478740"/>
    </source>
</evidence>
<dbReference type="CDD" id="cd06261">
    <property type="entry name" value="TM_PBP2"/>
    <property type="match status" value="1"/>
</dbReference>
<dbReference type="EMBL" id="WMII01000050">
    <property type="protein sequence ID" value="MTH66704.1"/>
    <property type="molecule type" value="Genomic_DNA"/>
</dbReference>
<keyword evidence="2 5" id="KW-0812">Transmembrane</keyword>
<proteinExistence type="inferred from homology"/>
<evidence type="ECO:0000256" key="1">
    <source>
        <dbReference type="ARBA" id="ARBA00004651"/>
    </source>
</evidence>
<feature type="transmembrane region" description="Helical" evidence="5">
    <location>
        <begin position="70"/>
        <end position="89"/>
    </location>
</feature>
<dbReference type="GO" id="GO:0005886">
    <property type="term" value="C:plasma membrane"/>
    <property type="evidence" value="ECO:0007669"/>
    <property type="project" value="UniProtKB-SubCell"/>
</dbReference>
<evidence type="ECO:0000256" key="2">
    <source>
        <dbReference type="ARBA" id="ARBA00022692"/>
    </source>
</evidence>
<evidence type="ECO:0000256" key="3">
    <source>
        <dbReference type="ARBA" id="ARBA00022989"/>
    </source>
</evidence>
<dbReference type="SUPFAM" id="SSF161098">
    <property type="entry name" value="MetI-like"/>
    <property type="match status" value="1"/>
</dbReference>
<dbReference type="InterPro" id="IPR052730">
    <property type="entry name" value="Sugar_ABC_transporter"/>
</dbReference>
<evidence type="ECO:0000259" key="6">
    <source>
        <dbReference type="PROSITE" id="PS50928"/>
    </source>
</evidence>
<accession>A0A6L6J7S6</accession>
<dbReference type="PANTHER" id="PTHR43759:SF1">
    <property type="entry name" value="GLUCOSE IMPORT SYSTEM PERMEASE PROTEIN GLCT"/>
    <property type="match status" value="1"/>
</dbReference>
<name>A0A6L6J7S6_9RHOB</name>
<keyword evidence="8" id="KW-1185">Reference proteome</keyword>
<feature type="domain" description="ABC transmembrane type-1" evidence="6">
    <location>
        <begin position="66"/>
        <end position="277"/>
    </location>
</feature>
<dbReference type="Gene3D" id="1.10.3720.10">
    <property type="entry name" value="MetI-like"/>
    <property type="match status" value="1"/>
</dbReference>
<dbReference type="RefSeq" id="WP_155046340.1">
    <property type="nucleotide sequence ID" value="NZ_WMIH01000050.1"/>
</dbReference>
<dbReference type="InterPro" id="IPR035906">
    <property type="entry name" value="MetI-like_sf"/>
</dbReference>
<protein>
    <submittedName>
        <fullName evidence="7">ABC transporter permease subunit</fullName>
    </submittedName>
</protein>
<dbReference type="Proteomes" id="UP000478740">
    <property type="component" value="Unassembled WGS sequence"/>
</dbReference>
<feature type="transmembrane region" description="Helical" evidence="5">
    <location>
        <begin position="207"/>
        <end position="225"/>
    </location>
</feature>
<dbReference type="AlphaFoldDB" id="A0A6L6J7S6"/>
<comment type="caution">
    <text evidence="7">The sequence shown here is derived from an EMBL/GenBank/DDBJ whole genome shotgun (WGS) entry which is preliminary data.</text>
</comment>
<reference evidence="7 8" key="1">
    <citation type="submission" date="2019-11" db="EMBL/GenBank/DDBJ databases">
        <authorList>
            <person name="Dong K."/>
        </authorList>
    </citation>
    <scope>NUCLEOTIDE SEQUENCE [LARGE SCALE GENOMIC DNA]</scope>
    <source>
        <strain evidence="7 8">DK608</strain>
    </source>
</reference>
<keyword evidence="4 5" id="KW-0472">Membrane</keyword>
<comment type="similarity">
    <text evidence="5">Belongs to the binding-protein-dependent transport system permease family.</text>
</comment>
<feature type="transmembrane region" description="Helical" evidence="5">
    <location>
        <begin position="96"/>
        <end position="123"/>
    </location>
</feature>
<feature type="transmembrane region" description="Helical" evidence="5">
    <location>
        <begin position="259"/>
        <end position="281"/>
    </location>
</feature>
<dbReference type="Pfam" id="PF00528">
    <property type="entry name" value="BPD_transp_1"/>
    <property type="match status" value="1"/>
</dbReference>
<comment type="subcellular location">
    <subcellularLocation>
        <location evidence="1 5">Cell membrane</location>
        <topology evidence="1 5">Multi-pass membrane protein</topology>
    </subcellularLocation>
</comment>
<dbReference type="PROSITE" id="PS50928">
    <property type="entry name" value="ABC_TM1"/>
    <property type="match status" value="1"/>
</dbReference>
<feature type="transmembrane region" description="Helical" evidence="5">
    <location>
        <begin position="12"/>
        <end position="36"/>
    </location>
</feature>
<evidence type="ECO:0000256" key="5">
    <source>
        <dbReference type="RuleBase" id="RU363032"/>
    </source>
</evidence>
<organism evidence="7 8">
    <name type="scientific">Paracoccus shanxieyensis</name>
    <dbReference type="NCBI Taxonomy" id="2675752"/>
    <lineage>
        <taxon>Bacteria</taxon>
        <taxon>Pseudomonadati</taxon>
        <taxon>Pseudomonadota</taxon>
        <taxon>Alphaproteobacteria</taxon>
        <taxon>Rhodobacterales</taxon>
        <taxon>Paracoccaceae</taxon>
        <taxon>Paracoccus</taxon>
    </lineage>
</organism>